<accession>A0ABQ9WHE2</accession>
<reference evidence="1 2" key="1">
    <citation type="submission" date="2023-05" db="EMBL/GenBank/DDBJ databases">
        <title>B98-5 Cell Line De Novo Hybrid Assembly: An Optical Mapping Approach.</title>
        <authorList>
            <person name="Kananen K."/>
            <person name="Auerbach J.A."/>
            <person name="Kautto E."/>
            <person name="Blachly J.S."/>
        </authorList>
    </citation>
    <scope>NUCLEOTIDE SEQUENCE [LARGE SCALE GENOMIC DNA]</scope>
    <source>
        <strain evidence="1">B95-8</strain>
        <tissue evidence="1">Cell line</tissue>
    </source>
</reference>
<feature type="non-terminal residue" evidence="1">
    <location>
        <position position="1"/>
    </location>
</feature>
<name>A0ABQ9WHE2_SAGOE</name>
<gene>
    <name evidence="1" type="primary">DYNC2I2_2</name>
    <name evidence="1" type="ORF">P7K49_001785</name>
</gene>
<comment type="caution">
    <text evidence="1">The sequence shown here is derived from an EMBL/GenBank/DDBJ whole genome shotgun (WGS) entry which is preliminary data.</text>
</comment>
<protein>
    <submittedName>
        <fullName evidence="1">Cytoplasmic dynein 2 intermediate chain 2</fullName>
    </submittedName>
</protein>
<evidence type="ECO:0000313" key="1">
    <source>
        <dbReference type="EMBL" id="KAK2120399.1"/>
    </source>
</evidence>
<proteinExistence type="predicted"/>
<evidence type="ECO:0000313" key="2">
    <source>
        <dbReference type="Proteomes" id="UP001266305"/>
    </source>
</evidence>
<organism evidence="1 2">
    <name type="scientific">Saguinus oedipus</name>
    <name type="common">Cotton-top tamarin</name>
    <name type="synonym">Oedipomidas oedipus</name>
    <dbReference type="NCBI Taxonomy" id="9490"/>
    <lineage>
        <taxon>Eukaryota</taxon>
        <taxon>Metazoa</taxon>
        <taxon>Chordata</taxon>
        <taxon>Craniata</taxon>
        <taxon>Vertebrata</taxon>
        <taxon>Euteleostomi</taxon>
        <taxon>Mammalia</taxon>
        <taxon>Eutheria</taxon>
        <taxon>Euarchontoglires</taxon>
        <taxon>Primates</taxon>
        <taxon>Haplorrhini</taxon>
        <taxon>Platyrrhini</taxon>
        <taxon>Cebidae</taxon>
        <taxon>Callitrichinae</taxon>
        <taxon>Saguinus</taxon>
    </lineage>
</organism>
<dbReference type="Proteomes" id="UP001266305">
    <property type="component" value="Unassembled WGS sequence"/>
</dbReference>
<feature type="non-terminal residue" evidence="1">
    <location>
        <position position="97"/>
    </location>
</feature>
<keyword evidence="2" id="KW-1185">Reference proteome</keyword>
<dbReference type="EMBL" id="JASSZA010000001">
    <property type="protein sequence ID" value="KAK2120399.1"/>
    <property type="molecule type" value="Genomic_DNA"/>
</dbReference>
<sequence>CQTASIVTADAFAQVRNHADAQVQTEALEPVSVQPPSQCDIPRLAAFLRRVEAMVIRELNKNWQSHAFDGFEVNWTEQQQMVGDGLLQPRSSPCPTF</sequence>